<organism evidence="8 9">
    <name type="scientific">Aspergillus sergii</name>
    <dbReference type="NCBI Taxonomy" id="1034303"/>
    <lineage>
        <taxon>Eukaryota</taxon>
        <taxon>Fungi</taxon>
        <taxon>Dikarya</taxon>
        <taxon>Ascomycota</taxon>
        <taxon>Pezizomycotina</taxon>
        <taxon>Eurotiomycetes</taxon>
        <taxon>Eurotiomycetidae</taxon>
        <taxon>Eurotiales</taxon>
        <taxon>Aspergillaceae</taxon>
        <taxon>Aspergillus</taxon>
        <taxon>Aspergillus subgen. Circumdati</taxon>
    </lineage>
</organism>
<gene>
    <name evidence="8" type="ORF">BDV39DRAFT_218478</name>
</gene>
<dbReference type="Pfam" id="PF01636">
    <property type="entry name" value="APH"/>
    <property type="match status" value="1"/>
</dbReference>
<accession>A0A5N6WNR7</accession>
<dbReference type="PANTHER" id="PTHR36091">
    <property type="entry name" value="ALTERED INHERITANCE OF MITOCHONDRIA PROTEIN 9, MITOCHONDRIAL"/>
    <property type="match status" value="1"/>
</dbReference>
<evidence type="ECO:0000259" key="7">
    <source>
        <dbReference type="Pfam" id="PF01636"/>
    </source>
</evidence>
<dbReference type="AlphaFoldDB" id="A0A5N6WNR7"/>
<evidence type="ECO:0000256" key="3">
    <source>
        <dbReference type="ARBA" id="ARBA00016197"/>
    </source>
</evidence>
<dbReference type="Proteomes" id="UP000325945">
    <property type="component" value="Unassembled WGS sequence"/>
</dbReference>
<evidence type="ECO:0000256" key="2">
    <source>
        <dbReference type="ARBA" id="ARBA00005543"/>
    </source>
</evidence>
<proteinExistence type="inferred from homology"/>
<reference evidence="9" key="1">
    <citation type="submission" date="2019-04" db="EMBL/GenBank/DDBJ databases">
        <title>Friends and foes A comparative genomics studyof 23 Aspergillus species from section Flavi.</title>
        <authorList>
            <consortium name="DOE Joint Genome Institute"/>
            <person name="Kjaerbolling I."/>
            <person name="Vesth T."/>
            <person name="Frisvad J.C."/>
            <person name="Nybo J.L."/>
            <person name="Theobald S."/>
            <person name="Kildgaard S."/>
            <person name="Isbrandt T."/>
            <person name="Kuo A."/>
            <person name="Sato A."/>
            <person name="Lyhne E.K."/>
            <person name="Kogle M.E."/>
            <person name="Wiebenga A."/>
            <person name="Kun R.S."/>
            <person name="Lubbers R.J."/>
            <person name="Makela M.R."/>
            <person name="Barry K."/>
            <person name="Chovatia M."/>
            <person name="Clum A."/>
            <person name="Daum C."/>
            <person name="Haridas S."/>
            <person name="He G."/>
            <person name="LaButti K."/>
            <person name="Lipzen A."/>
            <person name="Mondo S."/>
            <person name="Riley R."/>
            <person name="Salamov A."/>
            <person name="Simmons B.A."/>
            <person name="Magnuson J.K."/>
            <person name="Henrissat B."/>
            <person name="Mortensen U.H."/>
            <person name="Larsen T.O."/>
            <person name="Devries R.P."/>
            <person name="Grigoriev I.V."/>
            <person name="Machida M."/>
            <person name="Baker S.E."/>
            <person name="Andersen M.R."/>
        </authorList>
    </citation>
    <scope>NUCLEOTIDE SEQUENCE [LARGE SCALE GENOMIC DNA]</scope>
    <source>
        <strain evidence="9">CBS 130017</strain>
    </source>
</reference>
<keyword evidence="4" id="KW-0809">Transit peptide</keyword>
<keyword evidence="8" id="KW-0808">Transferase</keyword>
<keyword evidence="9" id="KW-1185">Reference proteome</keyword>
<dbReference type="EMBL" id="ML741844">
    <property type="protein sequence ID" value="KAE8322517.1"/>
    <property type="molecule type" value="Genomic_DNA"/>
</dbReference>
<dbReference type="InterPro" id="IPR051035">
    <property type="entry name" value="Mito_inheritance_9"/>
</dbReference>
<dbReference type="InterPro" id="IPR002575">
    <property type="entry name" value="Aminoglycoside_PTrfase"/>
</dbReference>
<dbReference type="PANTHER" id="PTHR36091:SF1">
    <property type="entry name" value="ALTERED INHERITANCE OF MITOCHONDRIA PROTEIN 9, MITOCHONDRIAL"/>
    <property type="match status" value="1"/>
</dbReference>
<evidence type="ECO:0000313" key="8">
    <source>
        <dbReference type="EMBL" id="KAE8322517.1"/>
    </source>
</evidence>
<evidence type="ECO:0000256" key="1">
    <source>
        <dbReference type="ARBA" id="ARBA00004173"/>
    </source>
</evidence>
<dbReference type="GO" id="GO:0005739">
    <property type="term" value="C:mitochondrion"/>
    <property type="evidence" value="ECO:0007669"/>
    <property type="project" value="UniProtKB-SubCell"/>
</dbReference>
<keyword evidence="5" id="KW-0496">Mitochondrion</keyword>
<evidence type="ECO:0000256" key="4">
    <source>
        <dbReference type="ARBA" id="ARBA00022946"/>
    </source>
</evidence>
<evidence type="ECO:0000256" key="6">
    <source>
        <dbReference type="ARBA" id="ARBA00031849"/>
    </source>
</evidence>
<evidence type="ECO:0000256" key="5">
    <source>
        <dbReference type="ARBA" id="ARBA00023128"/>
    </source>
</evidence>
<dbReference type="SUPFAM" id="SSF56112">
    <property type="entry name" value="Protein kinase-like (PK-like)"/>
    <property type="match status" value="1"/>
</dbReference>
<dbReference type="Gene3D" id="3.30.200.20">
    <property type="entry name" value="Phosphorylase Kinase, domain 1"/>
    <property type="match status" value="1"/>
</dbReference>
<sequence>MFRSLANYVGQKYADLFRYTSGRWLWDEEQQLRDRYTPFNVSELQKVAASSIGANKCVSIAKLEEGSFNKTFKLAMDDGRTVIARVPHPIAGPRRYATASEVATMDFARSVLRIPTPRVFAWNTDVNHPVGSEFIIMEEAPGVKLEDIWSDLDLKEKVIIMEDLVVLEKRLLSISFNRYGSLYYANENIPGAVAAEAIGDILTEVKRTVLSRFAIGPVAERGFWNKERAKMSLDRGPWKRQQEYLLSLARRELEWIERYAVPKPEDDHLVTSASQNSPSCHIDLLQKYMKVAPLLLPDEPDIIASHIWHTDLHAGNIFVNNGKISSVIDWQGIWAAPLFLRARHSRLVDYNGDIILKAPTNFKDLEPDEKDKIRQQMSSSILLHLYETQVVKENPLLNKVLRFSHGRTRCEPIHFVGDTWDDDIIPLRESLIRVERYWNELGIDAPCPIHFTESELRTHTEEGEGWNDVQDFWDSVASITSRDGWTTNDCYDDAMALFKELRGLGLKSMVGREREGFEKLTKWVEDT</sequence>
<dbReference type="InterPro" id="IPR011009">
    <property type="entry name" value="Kinase-like_dom_sf"/>
</dbReference>
<name>A0A5N6WNR7_9EURO</name>
<feature type="domain" description="Aminoglycoside phosphotransferase" evidence="7">
    <location>
        <begin position="61"/>
        <end position="331"/>
    </location>
</feature>
<dbReference type="Gene3D" id="3.90.1200.10">
    <property type="match status" value="1"/>
</dbReference>
<dbReference type="GO" id="GO:0016301">
    <property type="term" value="F:kinase activity"/>
    <property type="evidence" value="ECO:0007669"/>
    <property type="project" value="UniProtKB-KW"/>
</dbReference>
<comment type="subcellular location">
    <subcellularLocation>
        <location evidence="1">Mitochondrion</location>
    </subcellularLocation>
</comment>
<comment type="similarity">
    <text evidence="2">Belongs to the AIM9 family.</text>
</comment>
<protein>
    <recommendedName>
        <fullName evidence="3">Altered inheritance of mitochondria protein 9, mitochondrial</fullName>
    </recommendedName>
    <alternativeName>
        <fullName evidence="6">Found in mitochondrial proteome protein 29</fullName>
    </alternativeName>
</protein>
<keyword evidence="8" id="KW-0418">Kinase</keyword>
<evidence type="ECO:0000313" key="9">
    <source>
        <dbReference type="Proteomes" id="UP000325945"/>
    </source>
</evidence>